<proteinExistence type="predicted"/>
<dbReference type="RefSeq" id="WP_201940613.1">
    <property type="nucleotide sequence ID" value="NZ_JAERSG010000008.1"/>
</dbReference>
<sequence>MPRPRTRVAATAAALAALGLGLGTAAPASAHVGLDATTTEAGARTLLTLEVPHGCEGSATTEVAVRVPDAVSDLAVEDTQRWAATVTDEAVTFRTDRPLPDGTRDQVSFSVRLPDEVGAELVFPVVQRCEVGESAWTEVGEDAAARADLEMPAPVIVVTAVDGTTVQDAVMSYGAAGLVGAACLTSGAVLLVRRRRT</sequence>
<feature type="transmembrane region" description="Helical" evidence="1">
    <location>
        <begin position="170"/>
        <end position="192"/>
    </location>
</feature>
<evidence type="ECO:0000256" key="2">
    <source>
        <dbReference type="SAM" id="SignalP"/>
    </source>
</evidence>
<dbReference type="Proteomes" id="UP000636918">
    <property type="component" value="Unassembled WGS sequence"/>
</dbReference>
<protein>
    <submittedName>
        <fullName evidence="4">YcnI family protein</fullName>
    </submittedName>
</protein>
<organism evidence="4 5">
    <name type="scientific">Nocardioides baculatus</name>
    <dbReference type="NCBI Taxonomy" id="2801337"/>
    <lineage>
        <taxon>Bacteria</taxon>
        <taxon>Bacillati</taxon>
        <taxon>Actinomycetota</taxon>
        <taxon>Actinomycetes</taxon>
        <taxon>Propionibacteriales</taxon>
        <taxon>Nocardioidaceae</taxon>
        <taxon>Nocardioides</taxon>
    </lineage>
</organism>
<evidence type="ECO:0000259" key="3">
    <source>
        <dbReference type="Pfam" id="PF07987"/>
    </source>
</evidence>
<evidence type="ECO:0000313" key="4">
    <source>
        <dbReference type="EMBL" id="MBL0749953.1"/>
    </source>
</evidence>
<keyword evidence="1" id="KW-0472">Membrane</keyword>
<evidence type="ECO:0000256" key="1">
    <source>
        <dbReference type="SAM" id="Phobius"/>
    </source>
</evidence>
<gene>
    <name evidence="4" type="ORF">JI751_20200</name>
</gene>
<feature type="chain" id="PRO_5046620491" evidence="2">
    <location>
        <begin position="31"/>
        <end position="197"/>
    </location>
</feature>
<reference evidence="4 5" key="1">
    <citation type="submission" date="2021-01" db="EMBL/GenBank/DDBJ databases">
        <title>Genome seq and assembly of Nocardiodes sp. G10.</title>
        <authorList>
            <person name="Chhetri G."/>
        </authorList>
    </citation>
    <scope>NUCLEOTIDE SEQUENCE [LARGE SCALE GENOMIC DNA]</scope>
    <source>
        <strain evidence="4 5">G10</strain>
    </source>
</reference>
<feature type="domain" description="YncI copper-binding" evidence="3">
    <location>
        <begin position="90"/>
        <end position="157"/>
    </location>
</feature>
<accession>A0ABS1LEV6</accession>
<dbReference type="EMBL" id="JAERSG010000008">
    <property type="protein sequence ID" value="MBL0749953.1"/>
    <property type="molecule type" value="Genomic_DNA"/>
</dbReference>
<dbReference type="InterPro" id="IPR012533">
    <property type="entry name" value="YcnI-copper_dom"/>
</dbReference>
<evidence type="ECO:0000313" key="5">
    <source>
        <dbReference type="Proteomes" id="UP000636918"/>
    </source>
</evidence>
<dbReference type="CDD" id="cd08545">
    <property type="entry name" value="YcnI_like"/>
    <property type="match status" value="1"/>
</dbReference>
<dbReference type="Gene3D" id="2.60.40.2230">
    <property type="entry name" value="Uncharacterised protein YcnI-like PF07987, DUF1775"/>
    <property type="match status" value="1"/>
</dbReference>
<keyword evidence="2" id="KW-0732">Signal</keyword>
<keyword evidence="5" id="KW-1185">Reference proteome</keyword>
<keyword evidence="1" id="KW-0812">Transmembrane</keyword>
<keyword evidence="1" id="KW-1133">Transmembrane helix</keyword>
<feature type="signal peptide" evidence="2">
    <location>
        <begin position="1"/>
        <end position="30"/>
    </location>
</feature>
<name>A0ABS1LEV6_9ACTN</name>
<dbReference type="Pfam" id="PF07987">
    <property type="entry name" value="DUF1775"/>
    <property type="match status" value="1"/>
</dbReference>
<dbReference type="InterPro" id="IPR038507">
    <property type="entry name" value="YcnI-like_sf"/>
</dbReference>
<comment type="caution">
    <text evidence="4">The sequence shown here is derived from an EMBL/GenBank/DDBJ whole genome shotgun (WGS) entry which is preliminary data.</text>
</comment>